<gene>
    <name evidence="1" type="ORF">DARMORV10_A03P42520.1</name>
</gene>
<accession>A0A816VSV4</accession>
<evidence type="ECO:0000313" key="1">
    <source>
        <dbReference type="EMBL" id="CAF2128430.1"/>
    </source>
</evidence>
<sequence length="232" mass="26567">MIHVAARYVLRRNTFGFDINKSGTPQVEVKVLESLGIVASQSQLLHLRIYFYCSFQYMVTMHSLIKLKSQEQKLALPEPALIKEKACYIDDDCDYRERQRISSLAFSRFLFAIADTALLFASSELTYAISMFQVDSAKHGPVSHTTTDYLARCTIGFTWTEKMVTNLGEVPIRSKKKFVSDKLYGALYSKILLPYHEFFQGKLNFKASVFLCFHHVTLILVHQCAIITLGIW</sequence>
<protein>
    <submittedName>
        <fullName evidence="1">(rape) hypothetical protein</fullName>
    </submittedName>
</protein>
<name>A0A816VSV4_BRANA</name>
<dbReference type="Proteomes" id="UP001295469">
    <property type="component" value="Chromosome A03"/>
</dbReference>
<organism evidence="1">
    <name type="scientific">Brassica napus</name>
    <name type="common">Rape</name>
    <dbReference type="NCBI Taxonomy" id="3708"/>
    <lineage>
        <taxon>Eukaryota</taxon>
        <taxon>Viridiplantae</taxon>
        <taxon>Streptophyta</taxon>
        <taxon>Embryophyta</taxon>
        <taxon>Tracheophyta</taxon>
        <taxon>Spermatophyta</taxon>
        <taxon>Magnoliopsida</taxon>
        <taxon>eudicotyledons</taxon>
        <taxon>Gunneridae</taxon>
        <taxon>Pentapetalae</taxon>
        <taxon>rosids</taxon>
        <taxon>malvids</taxon>
        <taxon>Brassicales</taxon>
        <taxon>Brassicaceae</taxon>
        <taxon>Brassiceae</taxon>
        <taxon>Brassica</taxon>
    </lineage>
</organism>
<dbReference type="EMBL" id="HG994357">
    <property type="protein sequence ID" value="CAF2128430.1"/>
    <property type="molecule type" value="Genomic_DNA"/>
</dbReference>
<reference evidence="1" key="1">
    <citation type="submission" date="2021-01" db="EMBL/GenBank/DDBJ databases">
        <authorList>
            <consortium name="Genoscope - CEA"/>
            <person name="William W."/>
        </authorList>
    </citation>
    <scope>NUCLEOTIDE SEQUENCE</scope>
</reference>
<dbReference type="AlphaFoldDB" id="A0A816VSV4"/>
<proteinExistence type="predicted"/>